<gene>
    <name evidence="2" type="ORF">GSOID_T00027986001</name>
</gene>
<reference evidence="2" key="1">
    <citation type="journal article" date="2010" name="Science">
        <title>Plasticity of animal genome architecture unmasked by rapid evolution of a pelagic tunicate.</title>
        <authorList>
            <person name="Denoeud F."/>
            <person name="Henriet S."/>
            <person name="Mungpakdee S."/>
            <person name="Aury J.M."/>
            <person name="Da Silva C."/>
            <person name="Brinkmann H."/>
            <person name="Mikhaleva J."/>
            <person name="Olsen L.C."/>
            <person name="Jubin C."/>
            <person name="Canestro C."/>
            <person name="Bouquet J.M."/>
            <person name="Danks G."/>
            <person name="Poulain J."/>
            <person name="Campsteijn C."/>
            <person name="Adamski M."/>
            <person name="Cross I."/>
            <person name="Yadetie F."/>
            <person name="Muffato M."/>
            <person name="Louis A."/>
            <person name="Butcher S."/>
            <person name="Tsagkogeorga G."/>
            <person name="Konrad A."/>
            <person name="Singh S."/>
            <person name="Jensen M.F."/>
            <person name="Cong E.H."/>
            <person name="Eikeseth-Otteraa H."/>
            <person name="Noel B."/>
            <person name="Anthouard V."/>
            <person name="Porcel B.M."/>
            <person name="Kachouri-Lafond R."/>
            <person name="Nishino A."/>
            <person name="Ugolini M."/>
            <person name="Chourrout P."/>
            <person name="Nishida H."/>
            <person name="Aasland R."/>
            <person name="Huzurbazar S."/>
            <person name="Westhof E."/>
            <person name="Delsuc F."/>
            <person name="Lehrach H."/>
            <person name="Reinhardt R."/>
            <person name="Weissenbach J."/>
            <person name="Roy S.W."/>
            <person name="Artiguenave F."/>
            <person name="Postlethwait J.H."/>
            <person name="Manak J.R."/>
            <person name="Thompson E.M."/>
            <person name="Jaillon O."/>
            <person name="Du Pasquier L."/>
            <person name="Boudinot P."/>
            <person name="Liberles D.A."/>
            <person name="Volff J.N."/>
            <person name="Philippe H."/>
            <person name="Lenhard B."/>
            <person name="Roest Crollius H."/>
            <person name="Wincker P."/>
            <person name="Chourrout D."/>
        </authorList>
    </citation>
    <scope>NUCLEOTIDE SEQUENCE [LARGE SCALE GENOMIC DNA]</scope>
</reference>
<dbReference type="Proteomes" id="UP000011014">
    <property type="component" value="Unassembled WGS sequence"/>
</dbReference>
<feature type="compositionally biased region" description="Polar residues" evidence="1">
    <location>
        <begin position="1"/>
        <end position="12"/>
    </location>
</feature>
<dbReference type="AlphaFoldDB" id="E4Z6R3"/>
<accession>E4Z6R3</accession>
<evidence type="ECO:0000313" key="2">
    <source>
        <dbReference type="EMBL" id="CBY43391.1"/>
    </source>
</evidence>
<sequence>MSAHLNTALTNRRNTKLLPKLDKEHLAKSGKQNVQ</sequence>
<feature type="region of interest" description="Disordered" evidence="1">
    <location>
        <begin position="1"/>
        <end position="35"/>
    </location>
</feature>
<name>E4Z6R3_OIKDI</name>
<dbReference type="EMBL" id="FN658181">
    <property type="protein sequence ID" value="CBY43391.1"/>
    <property type="molecule type" value="Genomic_DNA"/>
</dbReference>
<protein>
    <submittedName>
        <fullName evidence="2">Uncharacterized protein</fullName>
    </submittedName>
</protein>
<organism evidence="2">
    <name type="scientific">Oikopleura dioica</name>
    <name type="common">Tunicate</name>
    <dbReference type="NCBI Taxonomy" id="34765"/>
    <lineage>
        <taxon>Eukaryota</taxon>
        <taxon>Metazoa</taxon>
        <taxon>Chordata</taxon>
        <taxon>Tunicata</taxon>
        <taxon>Appendicularia</taxon>
        <taxon>Copelata</taxon>
        <taxon>Oikopleuridae</taxon>
        <taxon>Oikopleura</taxon>
    </lineage>
</organism>
<proteinExistence type="predicted"/>
<evidence type="ECO:0000256" key="1">
    <source>
        <dbReference type="SAM" id="MobiDB-lite"/>
    </source>
</evidence>